<keyword evidence="7 8" id="KW-0927">Auxin signaling pathway</keyword>
<protein>
    <recommendedName>
        <fullName evidence="8">Auxin-responsive protein</fullName>
    </recommendedName>
</protein>
<dbReference type="PROSITE" id="PS51745">
    <property type="entry name" value="PB1"/>
    <property type="match status" value="1"/>
</dbReference>
<evidence type="ECO:0000256" key="4">
    <source>
        <dbReference type="ARBA" id="ARBA00023015"/>
    </source>
</evidence>
<dbReference type="InterPro" id="IPR053793">
    <property type="entry name" value="PB1-like"/>
</dbReference>
<dbReference type="AlphaFoldDB" id="A0ABC8SBL0"/>
<keyword evidence="5 8" id="KW-0804">Transcription</keyword>
<evidence type="ECO:0000256" key="8">
    <source>
        <dbReference type="RuleBase" id="RU004549"/>
    </source>
</evidence>
<accession>A0ABC8SBL0</accession>
<comment type="similarity">
    <text evidence="2 8">Belongs to the Aux/IAA family.</text>
</comment>
<evidence type="ECO:0000256" key="5">
    <source>
        <dbReference type="ARBA" id="ARBA00023163"/>
    </source>
</evidence>
<evidence type="ECO:0000313" key="10">
    <source>
        <dbReference type="EMBL" id="CAK9154596.1"/>
    </source>
</evidence>
<keyword evidence="6 8" id="KW-0539">Nucleus</keyword>
<keyword evidence="4 8" id="KW-0805">Transcription regulation</keyword>
<proteinExistence type="inferred from homology"/>
<keyword evidence="11" id="KW-1185">Reference proteome</keyword>
<evidence type="ECO:0000259" key="9">
    <source>
        <dbReference type="PROSITE" id="PS51745"/>
    </source>
</evidence>
<feature type="domain" description="PB1" evidence="9">
    <location>
        <begin position="72"/>
        <end position="154"/>
    </location>
</feature>
<evidence type="ECO:0000256" key="7">
    <source>
        <dbReference type="ARBA" id="ARBA00023294"/>
    </source>
</evidence>
<dbReference type="Gene3D" id="3.10.20.90">
    <property type="entry name" value="Phosphatidylinositol 3-kinase Catalytic Subunit, Chain A, domain 1"/>
    <property type="match status" value="1"/>
</dbReference>
<dbReference type="Proteomes" id="UP001642360">
    <property type="component" value="Unassembled WGS sequence"/>
</dbReference>
<evidence type="ECO:0000256" key="1">
    <source>
        <dbReference type="ARBA" id="ARBA00004123"/>
    </source>
</evidence>
<evidence type="ECO:0000256" key="6">
    <source>
        <dbReference type="ARBA" id="ARBA00023242"/>
    </source>
</evidence>
<evidence type="ECO:0000256" key="3">
    <source>
        <dbReference type="ARBA" id="ARBA00022491"/>
    </source>
</evidence>
<dbReference type="SUPFAM" id="SSF54277">
    <property type="entry name" value="CAD &amp; PB1 domains"/>
    <property type="match status" value="1"/>
</dbReference>
<organism evidence="10 11">
    <name type="scientific">Ilex paraguariensis</name>
    <name type="common">yerba mate</name>
    <dbReference type="NCBI Taxonomy" id="185542"/>
    <lineage>
        <taxon>Eukaryota</taxon>
        <taxon>Viridiplantae</taxon>
        <taxon>Streptophyta</taxon>
        <taxon>Embryophyta</taxon>
        <taxon>Tracheophyta</taxon>
        <taxon>Spermatophyta</taxon>
        <taxon>Magnoliopsida</taxon>
        <taxon>eudicotyledons</taxon>
        <taxon>Gunneridae</taxon>
        <taxon>Pentapetalae</taxon>
        <taxon>asterids</taxon>
        <taxon>campanulids</taxon>
        <taxon>Aquifoliales</taxon>
        <taxon>Aquifoliaceae</taxon>
        <taxon>Ilex</taxon>
    </lineage>
</organism>
<keyword evidence="3 8" id="KW-0678">Repressor</keyword>
<gene>
    <name evidence="10" type="ORF">ILEXP_LOCUS22930</name>
</gene>
<dbReference type="InterPro" id="IPR003311">
    <property type="entry name" value="AUX_IAA"/>
</dbReference>
<dbReference type="GO" id="GO:0005634">
    <property type="term" value="C:nucleus"/>
    <property type="evidence" value="ECO:0007669"/>
    <property type="project" value="UniProtKB-SubCell"/>
</dbReference>
<name>A0ABC8SBL0_9AQUA</name>
<sequence>MVRRERHRSNWVLDLRRRSLVAKDFLLSCEEENHLVGWPPIKSWMKNLLHGHQGGRIANQRTTERGNGGTKSMYVKVKMEGEGIGRKIDLRLYHSYQTLKMSLINMFVKHPKSDKDGAHYILFYQDREGDWLLAADVPWQKFVESVQRVEIVKNAG</sequence>
<dbReference type="EMBL" id="CAUOFW020002547">
    <property type="protein sequence ID" value="CAK9154596.1"/>
    <property type="molecule type" value="Genomic_DNA"/>
</dbReference>
<evidence type="ECO:0000256" key="2">
    <source>
        <dbReference type="ARBA" id="ARBA00006728"/>
    </source>
</evidence>
<evidence type="ECO:0000313" key="11">
    <source>
        <dbReference type="Proteomes" id="UP001642360"/>
    </source>
</evidence>
<dbReference type="InterPro" id="IPR033389">
    <property type="entry name" value="AUX/IAA_dom"/>
</dbReference>
<comment type="function">
    <text evidence="8">Aux/IAA proteins are short-lived transcriptional factors that function as repressors of early auxin response genes at low auxin concentrations.</text>
</comment>
<dbReference type="Pfam" id="PF02309">
    <property type="entry name" value="AUX_IAA"/>
    <property type="match status" value="1"/>
</dbReference>
<comment type="subcellular location">
    <subcellularLocation>
        <location evidence="1 8">Nucleus</location>
    </subcellularLocation>
</comment>
<dbReference type="PANTHER" id="PTHR31734:SF44">
    <property type="entry name" value="AUXIN-RESPONSIVE PROTEIN"/>
    <property type="match status" value="1"/>
</dbReference>
<dbReference type="GO" id="GO:0009734">
    <property type="term" value="P:auxin-activated signaling pathway"/>
    <property type="evidence" value="ECO:0007669"/>
    <property type="project" value="UniProtKB-UniRule"/>
</dbReference>
<dbReference type="PANTHER" id="PTHR31734">
    <property type="entry name" value="AUXIN-RESPONSIVE PROTEIN IAA17"/>
    <property type="match status" value="1"/>
</dbReference>
<comment type="caution">
    <text evidence="10">The sequence shown here is derived from an EMBL/GenBank/DDBJ whole genome shotgun (WGS) entry which is preliminary data.</text>
</comment>
<reference evidence="10 11" key="1">
    <citation type="submission" date="2024-02" db="EMBL/GenBank/DDBJ databases">
        <authorList>
            <person name="Vignale AGUSTIN F."/>
            <person name="Sosa J E."/>
            <person name="Modenutti C."/>
        </authorList>
    </citation>
    <scope>NUCLEOTIDE SEQUENCE [LARGE SCALE GENOMIC DNA]</scope>
</reference>
<comment type="subunit">
    <text evidence="8">Homodimers and heterodimers.</text>
</comment>